<keyword evidence="3" id="KW-1185">Reference proteome</keyword>
<feature type="domain" description="Helicase HerA central" evidence="1">
    <location>
        <begin position="1328"/>
        <end position="1534"/>
    </location>
</feature>
<evidence type="ECO:0000313" key="3">
    <source>
        <dbReference type="Proteomes" id="UP000443353"/>
    </source>
</evidence>
<name>A0A7X3G5Q7_9BURK</name>
<dbReference type="InterPro" id="IPR002789">
    <property type="entry name" value="HerA_central"/>
</dbReference>
<dbReference type="PANTHER" id="PTHR42957:SF1">
    <property type="entry name" value="HELICASE MJ1565-RELATED"/>
    <property type="match status" value="1"/>
</dbReference>
<gene>
    <name evidence="2" type="primary">dptH</name>
    <name evidence="2" type="ORF">GPY61_30025</name>
</gene>
<dbReference type="InterPro" id="IPR027417">
    <property type="entry name" value="P-loop_NTPase"/>
</dbReference>
<protein>
    <submittedName>
        <fullName evidence="2">DNA phosphorothioation-dependent restriction protein DptH</fullName>
    </submittedName>
</protein>
<sequence>MSARPFESYLVDLFIEWATDKAQPGFRYQFQSPDHNNASKLYDAYLARATGAIEPAGVELPFIACGNTRLIPVLHGENGKGFSENYISLLRDCVASRTADFADCALLIIHNSKLDTIINSAEDLAAEGRAWHPQVLKQRLEALSQGHPGSRNLLTCLLDDQLKYVVSEGATVFGFAPLYQAIAEGTIQLSKLGLFEDPLMASLNNSAQIRKRLEENRALRRRLEFETENYADQVEDRFREDFGSKFIREHFVDTQDWKTLTFGDFKQELDINRTQSLTLEDVGNANGKLVDRAKSATKAGRKDLSVLLELPAEATEGTFEISFLASDVTESELKVSQSSIAKDDISIKVGRAGGKRSRVEVRAPFSGEPVFFTLTLTRRARAENHQFRCLFLRQGAFFVDGFKNHFRIEPHAKRLTLQMEANRLVIADDDGPCFVSEDPQDVVDNTNYASVDFSRQANASEKIGFQIASGEQRLSFNIEGAAAEDTVTVPLIHDRDRYDRLFHDDGYRAEFAVGSNRLVIDNRESAVAGMRQVLLMREATMVAERVLHRSAKAQVRVDDLSEIDGDLHAAYDAWYAYLSARKTTPSLVSWGPEYRELTAAVTHAYERVLSTIPRDRVLTDAYKRLLRVGMVEHDGKEFITPFHPLNLAYHLQLVETIVADRKAGHDSFAALPDITRERLTAAGLIPFVYDGDNTVAHVSAMRENAFWLELIPQKESSFTYVRNLVRDKVTEFTEAYARLFSAGSRSTLILNVINMGPARELFMGLTDYFKKHRDDACAIHVNCYDDQVEFNEFDAFAECVSSQALRDAYQLGRGGVHDDADLLIDLIRSRLTYSKFKTPKDDEPLAYAHLAFFRNNAPVDVRPVRTESALSGVLCDGLIAGESAENIENAYFSCFGLRNVEVEPYQPLRLARLVGALMQPARETSSPYVGMSVGLAASTEFRELLTRSYDSALWTTIVDPKVTLDFFTSQRDVVLIHYSDQYTSSAGYDAITVTKQVDLFRRLLGKESLLSEFNAFNGEWLLKMLTANEKTRKERRGIIGAYKFVRSLLADSDITWVPLSVAEMIRVSGNVGLKMGGSDFSRGSQGYTRGAISDDVLFVGFRGRHMYLLPLEVKTGARPDYDKAVEQARELKRYLSSEILGPDTMAGKLYRGLFVRQVLMQVEKYRLYGVLTDADLQHLTPRREWWLKGDYTVAELTDYPAGVVLSHLDSETCFDASYRVEQDVMLIDLPIGLLDSLIDAASAEQIRALRAQCHVPAEYLLTEASYAPTPEAFNVAPEPEHTPEPEAPVEDGPAVPLNAAGGNLRIRVGESVIGQQTLYWEPTNTARFMNSNSGIIGTMGTGKTQFTKSVVTQLVRNQSQNVNGAPIGMLIFDYKSDYVDDAFIQATNAKKFQLSKLPYNPLSLFGDTPMLPLHTAAGFAETMARAYGLGAKQQLKLENLIIECYASAGIHPEDRSSWSKAAPTIEDVWQLFLSQEKVEEDSLYAALSKLARFKIFEPDAAKTGSLYDLITGVTVVELAGYPSEIQNLVVALTLDLFYAQMQKRGKPQVIGDFRQITKMILVDEADNFMSQNFPALRRILKEGREYGVGVILSTQDITHFKTAENDYSSYILSWVVHRVSQIKNADVKAIFNKDDRADQEQLMEAIRKLDKHYSLFIDGEKRIQKMRDSTFWELTQ</sequence>
<dbReference type="Pfam" id="PF01935">
    <property type="entry name" value="DUF87"/>
    <property type="match status" value="1"/>
</dbReference>
<dbReference type="InterPro" id="IPR008571">
    <property type="entry name" value="HerA-like"/>
</dbReference>
<dbReference type="Gene3D" id="3.40.50.300">
    <property type="entry name" value="P-loop containing nucleotide triphosphate hydrolases"/>
    <property type="match status" value="2"/>
</dbReference>
<reference evidence="2 3" key="1">
    <citation type="submission" date="2019-12" db="EMBL/GenBank/DDBJ databases">
        <authorList>
            <person name="Li C."/>
            <person name="Zhao J."/>
        </authorList>
    </citation>
    <scope>NUCLEOTIDE SEQUENCE [LARGE SCALE GENOMIC DNA]</scope>
    <source>
        <strain evidence="2 3">NEAU-DD11</strain>
    </source>
</reference>
<dbReference type="SUPFAM" id="SSF52540">
    <property type="entry name" value="P-loop containing nucleoside triphosphate hydrolases"/>
    <property type="match status" value="1"/>
</dbReference>
<dbReference type="PANTHER" id="PTHR42957">
    <property type="entry name" value="HELICASE MJ1565-RELATED"/>
    <property type="match status" value="1"/>
</dbReference>
<dbReference type="RefSeq" id="WP_160410695.1">
    <property type="nucleotide sequence ID" value="NZ_WSES01000012.1"/>
</dbReference>
<dbReference type="InterPro" id="IPR017646">
    <property type="entry name" value="Dnd_assoc_2"/>
</dbReference>
<accession>A0A7X3G5Q7</accession>
<evidence type="ECO:0000313" key="2">
    <source>
        <dbReference type="EMBL" id="MVW64176.1"/>
    </source>
</evidence>
<evidence type="ECO:0000259" key="1">
    <source>
        <dbReference type="Pfam" id="PF01935"/>
    </source>
</evidence>
<dbReference type="Proteomes" id="UP000443353">
    <property type="component" value="Unassembled WGS sequence"/>
</dbReference>
<dbReference type="NCBIfam" id="TIGR03237">
    <property type="entry name" value="dnd_assoc_2"/>
    <property type="match status" value="1"/>
</dbReference>
<dbReference type="EMBL" id="WSES01000012">
    <property type="protein sequence ID" value="MVW64176.1"/>
    <property type="molecule type" value="Genomic_DNA"/>
</dbReference>
<proteinExistence type="predicted"/>
<organism evidence="2 3">
    <name type="scientific">Massilia cellulosiltytica</name>
    <dbReference type="NCBI Taxonomy" id="2683234"/>
    <lineage>
        <taxon>Bacteria</taxon>
        <taxon>Pseudomonadati</taxon>
        <taxon>Pseudomonadota</taxon>
        <taxon>Betaproteobacteria</taxon>
        <taxon>Burkholderiales</taxon>
        <taxon>Oxalobacteraceae</taxon>
        <taxon>Telluria group</taxon>
        <taxon>Massilia</taxon>
    </lineage>
</organism>
<comment type="caution">
    <text evidence="2">The sequence shown here is derived from an EMBL/GenBank/DDBJ whole genome shotgun (WGS) entry which is preliminary data.</text>
</comment>